<dbReference type="SUPFAM" id="SSF51391">
    <property type="entry name" value="Thiamin phosphate synthase"/>
    <property type="match status" value="1"/>
</dbReference>
<feature type="domain" description="Thiamine phosphate synthase/TenI" evidence="4">
    <location>
        <begin position="24"/>
        <end position="195"/>
    </location>
</feature>
<evidence type="ECO:0000313" key="6">
    <source>
        <dbReference type="Proteomes" id="UP000253817"/>
    </source>
</evidence>
<accession>A0ABX9HG24</accession>
<dbReference type="Gene3D" id="3.20.20.70">
    <property type="entry name" value="Aldolase class I"/>
    <property type="match status" value="1"/>
</dbReference>
<comment type="pathway">
    <text evidence="2">Cofactor biosynthesis; thiamine diphosphate biosynthesis.</text>
</comment>
<comment type="caution">
    <text evidence="5">The sequence shown here is derived from an EMBL/GenBank/DDBJ whole genome shotgun (WGS) entry which is preliminary data.</text>
</comment>
<evidence type="ECO:0000259" key="4">
    <source>
        <dbReference type="Pfam" id="PF02581"/>
    </source>
</evidence>
<proteinExistence type="predicted"/>
<dbReference type="RefSeq" id="WP_114547490.1">
    <property type="nucleotide sequence ID" value="NZ_PPTT01000032.1"/>
</dbReference>
<dbReference type="InterPro" id="IPR022998">
    <property type="entry name" value="ThiamineP_synth_TenI"/>
</dbReference>
<dbReference type="InterPro" id="IPR036206">
    <property type="entry name" value="ThiamineP_synth_sf"/>
</dbReference>
<evidence type="ECO:0000313" key="5">
    <source>
        <dbReference type="EMBL" id="RDB66090.1"/>
    </source>
</evidence>
<reference evidence="5 6" key="1">
    <citation type="journal article" date="2018" name="Elife">
        <title>Discovery and characterization of a prevalent human gut bacterial enzyme sufficient for the inactivation of a family of plant toxins.</title>
        <authorList>
            <person name="Koppel N."/>
            <person name="Bisanz J.E."/>
            <person name="Pandelia M.E."/>
            <person name="Turnbaugh P.J."/>
            <person name="Balskus E.P."/>
        </authorList>
    </citation>
    <scope>NUCLEOTIDE SEQUENCE [LARGE SCALE GENOMIC DNA]</scope>
    <source>
        <strain evidence="5 6">DSM 16107</strain>
    </source>
</reference>
<protein>
    <submittedName>
        <fullName evidence="5">Thiamine phosphate synthase</fullName>
    </submittedName>
</protein>
<dbReference type="Pfam" id="PF02581">
    <property type="entry name" value="TMP-TENI"/>
    <property type="match status" value="1"/>
</dbReference>
<comment type="function">
    <text evidence="1">Condenses 4-methyl-5-(beta-hydroxyethyl)thiazole monophosphate (THZ-P) and 2-methyl-4-amino-5-hydroxymethyl pyrimidine pyrophosphate (HMP-PP) to form thiamine monophosphate (TMP).</text>
</comment>
<gene>
    <name evidence="5" type="ORF">C1876_14795</name>
</gene>
<dbReference type="InterPro" id="IPR013785">
    <property type="entry name" value="Aldolase_TIM"/>
</dbReference>
<organism evidence="5 6">
    <name type="scientific">Eggerthella sinensis</name>
    <dbReference type="NCBI Taxonomy" id="242230"/>
    <lineage>
        <taxon>Bacteria</taxon>
        <taxon>Bacillati</taxon>
        <taxon>Actinomycetota</taxon>
        <taxon>Coriobacteriia</taxon>
        <taxon>Eggerthellales</taxon>
        <taxon>Eggerthellaceae</taxon>
        <taxon>Eggerthella</taxon>
    </lineage>
</organism>
<keyword evidence="3" id="KW-0784">Thiamine biosynthesis</keyword>
<evidence type="ECO:0000256" key="2">
    <source>
        <dbReference type="ARBA" id="ARBA00004948"/>
    </source>
</evidence>
<keyword evidence="6" id="KW-1185">Reference proteome</keyword>
<evidence type="ECO:0000256" key="3">
    <source>
        <dbReference type="ARBA" id="ARBA00022977"/>
    </source>
</evidence>
<dbReference type="PANTHER" id="PTHR20857:SF15">
    <property type="entry name" value="THIAMINE-PHOSPHATE SYNTHASE"/>
    <property type="match status" value="1"/>
</dbReference>
<dbReference type="CDD" id="cd00564">
    <property type="entry name" value="TMP_TenI"/>
    <property type="match status" value="1"/>
</dbReference>
<sequence>MCACDPDASATHALPMPPAFARVWITDRRGCARPVPDQVERLAAEGAVDAVVLREKDLDVAAYERLACATAAACARAGIAFVVHTHVDVARRLGVAAVHLPLPELRALGRPAGFACVGTNVHALDEVAEAQRLGADVLVASPVFAPSCKPAATAQGLPFLRAAVERARVPVLALGGIDDENELLIRESGAAGACRMADYTHR</sequence>
<dbReference type="EMBL" id="PPTT01000032">
    <property type="protein sequence ID" value="RDB66090.1"/>
    <property type="molecule type" value="Genomic_DNA"/>
</dbReference>
<name>A0ABX9HG24_9ACTN</name>
<dbReference type="PANTHER" id="PTHR20857">
    <property type="entry name" value="THIAMINE-PHOSPHATE PYROPHOSPHORYLASE"/>
    <property type="match status" value="1"/>
</dbReference>
<evidence type="ECO:0000256" key="1">
    <source>
        <dbReference type="ARBA" id="ARBA00003814"/>
    </source>
</evidence>
<dbReference type="Proteomes" id="UP000253817">
    <property type="component" value="Unassembled WGS sequence"/>
</dbReference>